<reference evidence="3 4" key="1">
    <citation type="submission" date="2016-11" db="EMBL/GenBank/DDBJ databases">
        <authorList>
            <person name="Jaros S."/>
            <person name="Januszkiewicz K."/>
            <person name="Wedrychowicz H."/>
        </authorList>
    </citation>
    <scope>NUCLEOTIDE SEQUENCE [LARGE SCALE GENOMIC DNA]</scope>
    <source>
        <strain evidence="3 4">DSM 45627</strain>
    </source>
</reference>
<proteinExistence type="predicted"/>
<feature type="region of interest" description="Disordered" evidence="1">
    <location>
        <begin position="1"/>
        <end position="23"/>
    </location>
</feature>
<organism evidence="3 4">
    <name type="scientific">Jatrophihabitans endophyticus</name>
    <dbReference type="NCBI Taxonomy" id="1206085"/>
    <lineage>
        <taxon>Bacteria</taxon>
        <taxon>Bacillati</taxon>
        <taxon>Actinomycetota</taxon>
        <taxon>Actinomycetes</taxon>
        <taxon>Jatrophihabitantales</taxon>
        <taxon>Jatrophihabitantaceae</taxon>
        <taxon>Jatrophihabitans</taxon>
    </lineage>
</organism>
<dbReference type="EMBL" id="FQVU01000003">
    <property type="protein sequence ID" value="SHG62982.1"/>
    <property type="molecule type" value="Genomic_DNA"/>
</dbReference>
<dbReference type="Proteomes" id="UP000186132">
    <property type="component" value="Unassembled WGS sequence"/>
</dbReference>
<keyword evidence="2" id="KW-1133">Transmembrane helix</keyword>
<dbReference type="AlphaFoldDB" id="A0A1M5LCZ9"/>
<gene>
    <name evidence="3" type="ORF">SAMN05443575_2418</name>
</gene>
<evidence type="ECO:0000313" key="3">
    <source>
        <dbReference type="EMBL" id="SHG62982.1"/>
    </source>
</evidence>
<protein>
    <submittedName>
        <fullName evidence="3">Uncharacterized protein</fullName>
    </submittedName>
</protein>
<dbReference type="STRING" id="1206085.SAMN05443575_2418"/>
<evidence type="ECO:0000313" key="4">
    <source>
        <dbReference type="Proteomes" id="UP000186132"/>
    </source>
</evidence>
<keyword evidence="2" id="KW-0472">Membrane</keyword>
<evidence type="ECO:0000256" key="1">
    <source>
        <dbReference type="SAM" id="MobiDB-lite"/>
    </source>
</evidence>
<dbReference type="RefSeq" id="WP_073390521.1">
    <property type="nucleotide sequence ID" value="NZ_FQVU01000003.1"/>
</dbReference>
<feature type="transmembrane region" description="Helical" evidence="2">
    <location>
        <begin position="55"/>
        <end position="74"/>
    </location>
</feature>
<name>A0A1M5LCZ9_9ACTN</name>
<dbReference type="OrthoDB" id="9843357at2"/>
<keyword evidence="2" id="KW-0812">Transmembrane</keyword>
<feature type="transmembrane region" description="Helical" evidence="2">
    <location>
        <begin position="80"/>
        <end position="98"/>
    </location>
</feature>
<keyword evidence="4" id="KW-1185">Reference proteome</keyword>
<sequence length="201" mass="22173">MEPPLPARRADEPDEPFGDARPAYDVGEFPQGSPFSRWALARYVIGRVLLDRVSWSLLGIGVTLVVLAVCARFLLHSTLLAVLLGIVAVMVLLMRALLRAVLRRLMGSKVYGPLEDRLGELVLGATNDVFGELNRVGLPSRTITLPLLAFRLVGRRRKDTMARLRQFQVERAVSRARLDELHMLLREGTGRGPGAAPGRST</sequence>
<accession>A0A1M5LCZ9</accession>
<evidence type="ECO:0000256" key="2">
    <source>
        <dbReference type="SAM" id="Phobius"/>
    </source>
</evidence>